<dbReference type="AlphaFoldDB" id="A0A0E9RB91"/>
<reference evidence="1" key="1">
    <citation type="submission" date="2014-11" db="EMBL/GenBank/DDBJ databases">
        <authorList>
            <person name="Amaro Gonzalez C."/>
        </authorList>
    </citation>
    <scope>NUCLEOTIDE SEQUENCE</scope>
</reference>
<protein>
    <submittedName>
        <fullName evidence="1">Uncharacterized protein</fullName>
    </submittedName>
</protein>
<reference evidence="1" key="2">
    <citation type="journal article" date="2015" name="Fish Shellfish Immunol.">
        <title>Early steps in the European eel (Anguilla anguilla)-Vibrio vulnificus interaction in the gills: Role of the RtxA13 toxin.</title>
        <authorList>
            <person name="Callol A."/>
            <person name="Pajuelo D."/>
            <person name="Ebbesson L."/>
            <person name="Teles M."/>
            <person name="MacKenzie S."/>
            <person name="Amaro C."/>
        </authorList>
    </citation>
    <scope>NUCLEOTIDE SEQUENCE</scope>
</reference>
<name>A0A0E9RB91_ANGAN</name>
<accession>A0A0E9RB91</accession>
<dbReference type="EMBL" id="GBXM01082954">
    <property type="protein sequence ID" value="JAH25623.1"/>
    <property type="molecule type" value="Transcribed_RNA"/>
</dbReference>
<organism evidence="1">
    <name type="scientific">Anguilla anguilla</name>
    <name type="common">European freshwater eel</name>
    <name type="synonym">Muraena anguilla</name>
    <dbReference type="NCBI Taxonomy" id="7936"/>
    <lineage>
        <taxon>Eukaryota</taxon>
        <taxon>Metazoa</taxon>
        <taxon>Chordata</taxon>
        <taxon>Craniata</taxon>
        <taxon>Vertebrata</taxon>
        <taxon>Euteleostomi</taxon>
        <taxon>Actinopterygii</taxon>
        <taxon>Neopterygii</taxon>
        <taxon>Teleostei</taxon>
        <taxon>Anguilliformes</taxon>
        <taxon>Anguillidae</taxon>
        <taxon>Anguilla</taxon>
    </lineage>
</organism>
<sequence length="36" mass="4108">MISSKMHVRRAQVDLTRGLALKSGIVLVLRYTFSLF</sequence>
<evidence type="ECO:0000313" key="1">
    <source>
        <dbReference type="EMBL" id="JAH25623.1"/>
    </source>
</evidence>
<proteinExistence type="predicted"/>